<comment type="caution">
    <text evidence="1">The sequence shown here is derived from an EMBL/GenBank/DDBJ whole genome shotgun (WGS) entry which is preliminary data.</text>
</comment>
<evidence type="ECO:0000313" key="2">
    <source>
        <dbReference type="Proteomes" id="UP000187203"/>
    </source>
</evidence>
<dbReference type="AlphaFoldDB" id="A0A1R3I5X0"/>
<gene>
    <name evidence="1" type="ORF">COLO4_24912</name>
</gene>
<name>A0A1R3I5X0_9ROSI</name>
<dbReference type="EMBL" id="AWUE01018845">
    <property type="protein sequence ID" value="OMO77963.1"/>
    <property type="molecule type" value="Genomic_DNA"/>
</dbReference>
<dbReference type="Proteomes" id="UP000187203">
    <property type="component" value="Unassembled WGS sequence"/>
</dbReference>
<reference evidence="2" key="1">
    <citation type="submission" date="2013-09" db="EMBL/GenBank/DDBJ databases">
        <title>Corchorus olitorius genome sequencing.</title>
        <authorList>
            <person name="Alam M."/>
            <person name="Haque M.S."/>
            <person name="Islam M.S."/>
            <person name="Emdad E.M."/>
            <person name="Islam M.M."/>
            <person name="Ahmed B."/>
            <person name="Halim A."/>
            <person name="Hossen Q.M.M."/>
            <person name="Hossain M.Z."/>
            <person name="Ahmed R."/>
            <person name="Khan M.M."/>
            <person name="Islam R."/>
            <person name="Rashid M.M."/>
            <person name="Khan S.A."/>
            <person name="Rahman M.S."/>
            <person name="Alam M."/>
            <person name="Yahiya A.S."/>
            <person name="Khan M.S."/>
            <person name="Azam M.S."/>
            <person name="Haque T."/>
            <person name="Lashkar M.Z.H."/>
            <person name="Akhand A.I."/>
            <person name="Morshed G."/>
            <person name="Roy S."/>
            <person name="Uddin K.S."/>
            <person name="Rabeya T."/>
            <person name="Hossain A.S."/>
            <person name="Chowdhury A."/>
            <person name="Snigdha A.R."/>
            <person name="Mortoza M.S."/>
            <person name="Matin S.A."/>
            <person name="Hoque S.M.E."/>
            <person name="Islam M.K."/>
            <person name="Roy D.K."/>
            <person name="Haider R."/>
            <person name="Moosa M.M."/>
            <person name="Elias S.M."/>
            <person name="Hasan A.M."/>
            <person name="Jahan S."/>
            <person name="Shafiuddin M."/>
            <person name="Mahmood N."/>
            <person name="Shommy N.S."/>
        </authorList>
    </citation>
    <scope>NUCLEOTIDE SEQUENCE [LARGE SCALE GENOMIC DNA]</scope>
    <source>
        <strain evidence="2">cv. O-4</strain>
    </source>
</reference>
<proteinExistence type="predicted"/>
<accession>A0A1R3I5X0</accession>
<evidence type="ECO:0000313" key="1">
    <source>
        <dbReference type="EMBL" id="OMO77963.1"/>
    </source>
</evidence>
<protein>
    <submittedName>
        <fullName evidence="1">Uncharacterized protein</fullName>
    </submittedName>
</protein>
<organism evidence="1 2">
    <name type="scientific">Corchorus olitorius</name>
    <dbReference type="NCBI Taxonomy" id="93759"/>
    <lineage>
        <taxon>Eukaryota</taxon>
        <taxon>Viridiplantae</taxon>
        <taxon>Streptophyta</taxon>
        <taxon>Embryophyta</taxon>
        <taxon>Tracheophyta</taxon>
        <taxon>Spermatophyta</taxon>
        <taxon>Magnoliopsida</taxon>
        <taxon>eudicotyledons</taxon>
        <taxon>Gunneridae</taxon>
        <taxon>Pentapetalae</taxon>
        <taxon>rosids</taxon>
        <taxon>malvids</taxon>
        <taxon>Malvales</taxon>
        <taxon>Malvaceae</taxon>
        <taxon>Grewioideae</taxon>
        <taxon>Apeibeae</taxon>
        <taxon>Corchorus</taxon>
    </lineage>
</organism>
<keyword evidence="2" id="KW-1185">Reference proteome</keyword>
<sequence>MEHGFSIQRYKLETSSLRCKGQSLGSLQLQAGSRVGGAGLESGSGARSGRRGAFRDYVDNMILRGRTVARALFAPEAVREVRFDFEGKSVESNECGVEALPKREGKEHVRPEVGPGLMGTAGNAIGPFLVGQGPDNRASGQVNGLPHLEGNNGLSTKDRNGATFSRPFRKWKKTTRVLGKYAFDFLASQTNLKDGRKRGLGPRLLDSNGVGTFKRSRDAEKIRDARNMEGIGDNTGYRGNYASCCI</sequence>